<evidence type="ECO:0000313" key="1">
    <source>
        <dbReference type="EMBL" id="GGH65471.1"/>
    </source>
</evidence>
<protein>
    <submittedName>
        <fullName evidence="1">Uncharacterized protein</fullName>
    </submittedName>
</protein>
<keyword evidence="2" id="KW-1185">Reference proteome</keyword>
<reference evidence="1" key="2">
    <citation type="submission" date="2020-09" db="EMBL/GenBank/DDBJ databases">
        <authorList>
            <person name="Sun Q."/>
            <person name="Zhou Y."/>
        </authorList>
    </citation>
    <scope>NUCLEOTIDE SEQUENCE</scope>
    <source>
        <strain evidence="1">CGMCC 1.15290</strain>
    </source>
</reference>
<name>A0A917IYI0_9BACT</name>
<comment type="caution">
    <text evidence="1">The sequence shown here is derived from an EMBL/GenBank/DDBJ whole genome shotgun (WGS) entry which is preliminary data.</text>
</comment>
<sequence>MTGIKFHIARLLLFTVALQILNLSIYMQDFEPLKTHKHSIGEVNEINSIVEYVAEIVLEHKGALPEYKQQNSDHTALQLHKHAPVKMITFDDLQPQRVFNVPKQTYLHPLSEVYNFLFFREINPPPPKA</sequence>
<organism evidence="1 2">
    <name type="scientific">Filimonas zeae</name>
    <dbReference type="NCBI Taxonomy" id="1737353"/>
    <lineage>
        <taxon>Bacteria</taxon>
        <taxon>Pseudomonadati</taxon>
        <taxon>Bacteroidota</taxon>
        <taxon>Chitinophagia</taxon>
        <taxon>Chitinophagales</taxon>
        <taxon>Chitinophagaceae</taxon>
        <taxon>Filimonas</taxon>
    </lineage>
</organism>
<reference evidence="1" key="1">
    <citation type="journal article" date="2014" name="Int. J. Syst. Evol. Microbiol.">
        <title>Complete genome sequence of Corynebacterium casei LMG S-19264T (=DSM 44701T), isolated from a smear-ripened cheese.</title>
        <authorList>
            <consortium name="US DOE Joint Genome Institute (JGI-PGF)"/>
            <person name="Walter F."/>
            <person name="Albersmeier A."/>
            <person name="Kalinowski J."/>
            <person name="Ruckert C."/>
        </authorList>
    </citation>
    <scope>NUCLEOTIDE SEQUENCE</scope>
    <source>
        <strain evidence="1">CGMCC 1.15290</strain>
    </source>
</reference>
<dbReference type="AlphaFoldDB" id="A0A917IYI0"/>
<evidence type="ECO:0000313" key="2">
    <source>
        <dbReference type="Proteomes" id="UP000627292"/>
    </source>
</evidence>
<dbReference type="EMBL" id="BMIB01000002">
    <property type="protein sequence ID" value="GGH65471.1"/>
    <property type="molecule type" value="Genomic_DNA"/>
</dbReference>
<proteinExistence type="predicted"/>
<accession>A0A917IYI0</accession>
<dbReference type="Proteomes" id="UP000627292">
    <property type="component" value="Unassembled WGS sequence"/>
</dbReference>
<gene>
    <name evidence="1" type="ORF">GCM10011379_18640</name>
</gene>